<sequence>MGQFPFKYQMDSIKAIACEAIVPMRHEANERSEMVTQLLWGEPIEVIESNGNWELVRSMVDEYQGWVNRIMIKELSNEEFTRLIDASFTIVAKDTLCLFDSNTHPNLLPTGSFFYHIDSNKAKAAEEFNRVIQPIIENKPACHSVVDRAEAFINSPYLWGGKTTYGIDCSGLVQIVFRTIGTYLPRDASQQMQYGTTISFINEALPGDLAFFDNDEGNIIHVGIITGNGKIIHASGRVRKDNIDHQGIYNTESKNYSHKLRIIKRLSKLKTFWL</sequence>
<dbReference type="GO" id="GO:0008234">
    <property type="term" value="F:cysteine-type peptidase activity"/>
    <property type="evidence" value="ECO:0007669"/>
    <property type="project" value="UniProtKB-KW"/>
</dbReference>
<dbReference type="PANTHER" id="PTHR47053:SF1">
    <property type="entry name" value="MUREIN DD-ENDOPEPTIDASE MEPH-RELATED"/>
    <property type="match status" value="1"/>
</dbReference>
<keyword evidence="4" id="KW-0788">Thiol protease</keyword>
<dbReference type="InterPro" id="IPR038765">
    <property type="entry name" value="Papain-like_cys_pep_sf"/>
</dbReference>
<dbReference type="InterPro" id="IPR000064">
    <property type="entry name" value="NLP_P60_dom"/>
</dbReference>
<dbReference type="EMBL" id="FMYP01000010">
    <property type="protein sequence ID" value="SDB93343.1"/>
    <property type="molecule type" value="Genomic_DNA"/>
</dbReference>
<dbReference type="Pfam" id="PF18348">
    <property type="entry name" value="SH3_16"/>
    <property type="match status" value="1"/>
</dbReference>
<evidence type="ECO:0000313" key="6">
    <source>
        <dbReference type="EMBL" id="SDB93343.1"/>
    </source>
</evidence>
<dbReference type="STRING" id="1640674.SAMN05216323_101065"/>
<name>A0A1G6HGR7_9BACT</name>
<dbReference type="Proteomes" id="UP000199452">
    <property type="component" value="Unassembled WGS sequence"/>
</dbReference>
<dbReference type="PROSITE" id="PS51935">
    <property type="entry name" value="NLPC_P60"/>
    <property type="match status" value="1"/>
</dbReference>
<dbReference type="PANTHER" id="PTHR47053">
    <property type="entry name" value="MUREIN DD-ENDOPEPTIDASE MEPH-RELATED"/>
    <property type="match status" value="1"/>
</dbReference>
<dbReference type="Gene3D" id="3.90.1720.10">
    <property type="entry name" value="endopeptidase domain like (from Nostoc punctiforme)"/>
    <property type="match status" value="1"/>
</dbReference>
<proteinExistence type="inferred from homology"/>
<evidence type="ECO:0000256" key="4">
    <source>
        <dbReference type="ARBA" id="ARBA00022807"/>
    </source>
</evidence>
<dbReference type="Gene3D" id="2.30.30.40">
    <property type="entry name" value="SH3 Domains"/>
    <property type="match status" value="1"/>
</dbReference>
<dbReference type="Pfam" id="PF00877">
    <property type="entry name" value="NLPC_P60"/>
    <property type="match status" value="1"/>
</dbReference>
<dbReference type="InterPro" id="IPR051202">
    <property type="entry name" value="Peptidase_C40"/>
</dbReference>
<feature type="domain" description="NlpC/P60" evidence="5">
    <location>
        <begin position="139"/>
        <end position="267"/>
    </location>
</feature>
<dbReference type="SUPFAM" id="SSF54001">
    <property type="entry name" value="Cysteine proteinases"/>
    <property type="match status" value="1"/>
</dbReference>
<evidence type="ECO:0000259" key="5">
    <source>
        <dbReference type="PROSITE" id="PS51935"/>
    </source>
</evidence>
<comment type="similarity">
    <text evidence="1">Belongs to the peptidase C40 family.</text>
</comment>
<evidence type="ECO:0000256" key="1">
    <source>
        <dbReference type="ARBA" id="ARBA00007074"/>
    </source>
</evidence>
<keyword evidence="3" id="KW-0378">Hydrolase</keyword>
<accession>A0A1G6HGR7</accession>
<keyword evidence="7" id="KW-1185">Reference proteome</keyword>
<evidence type="ECO:0000313" key="7">
    <source>
        <dbReference type="Proteomes" id="UP000199452"/>
    </source>
</evidence>
<keyword evidence="2" id="KW-0645">Protease</keyword>
<protein>
    <submittedName>
        <fullName evidence="6">NlpC/P60 family protein</fullName>
    </submittedName>
</protein>
<dbReference type="InterPro" id="IPR041382">
    <property type="entry name" value="SH3_16"/>
</dbReference>
<dbReference type="GO" id="GO:0006508">
    <property type="term" value="P:proteolysis"/>
    <property type="evidence" value="ECO:0007669"/>
    <property type="project" value="UniProtKB-KW"/>
</dbReference>
<evidence type="ECO:0000256" key="2">
    <source>
        <dbReference type="ARBA" id="ARBA00022670"/>
    </source>
</evidence>
<evidence type="ECO:0000256" key="3">
    <source>
        <dbReference type="ARBA" id="ARBA00022801"/>
    </source>
</evidence>
<dbReference type="AlphaFoldDB" id="A0A1G6HGR7"/>
<organism evidence="6 7">
    <name type="scientific">Williamwhitmania taraxaci</name>
    <dbReference type="NCBI Taxonomy" id="1640674"/>
    <lineage>
        <taxon>Bacteria</taxon>
        <taxon>Pseudomonadati</taxon>
        <taxon>Bacteroidota</taxon>
        <taxon>Bacteroidia</taxon>
        <taxon>Bacteroidales</taxon>
        <taxon>Williamwhitmaniaceae</taxon>
        <taxon>Williamwhitmania</taxon>
    </lineage>
</organism>
<gene>
    <name evidence="6" type="ORF">SAMN05216323_101065</name>
</gene>
<reference evidence="6 7" key="1">
    <citation type="submission" date="2016-09" db="EMBL/GenBank/DDBJ databases">
        <authorList>
            <person name="Capua I."/>
            <person name="De Benedictis P."/>
            <person name="Joannis T."/>
            <person name="Lombin L.H."/>
            <person name="Cattoli G."/>
        </authorList>
    </citation>
    <scope>NUCLEOTIDE SEQUENCE [LARGE SCALE GENOMIC DNA]</scope>
    <source>
        <strain evidence="6 7">A7P-90m</strain>
    </source>
</reference>